<keyword evidence="2" id="KW-1185">Reference proteome</keyword>
<evidence type="ECO:0000313" key="1">
    <source>
        <dbReference type="EMBL" id="KAJ1092467.1"/>
    </source>
</evidence>
<accession>A0AAV7LN21</accession>
<dbReference type="AlphaFoldDB" id="A0AAV7LN21"/>
<comment type="caution">
    <text evidence="1">The sequence shown here is derived from an EMBL/GenBank/DDBJ whole genome shotgun (WGS) entry which is preliminary data.</text>
</comment>
<organism evidence="1 2">
    <name type="scientific">Pleurodeles waltl</name>
    <name type="common">Iberian ribbed newt</name>
    <dbReference type="NCBI Taxonomy" id="8319"/>
    <lineage>
        <taxon>Eukaryota</taxon>
        <taxon>Metazoa</taxon>
        <taxon>Chordata</taxon>
        <taxon>Craniata</taxon>
        <taxon>Vertebrata</taxon>
        <taxon>Euteleostomi</taxon>
        <taxon>Amphibia</taxon>
        <taxon>Batrachia</taxon>
        <taxon>Caudata</taxon>
        <taxon>Salamandroidea</taxon>
        <taxon>Salamandridae</taxon>
        <taxon>Pleurodelinae</taxon>
        <taxon>Pleurodeles</taxon>
    </lineage>
</organism>
<reference evidence="1" key="1">
    <citation type="journal article" date="2022" name="bioRxiv">
        <title>Sequencing and chromosome-scale assembly of the giantPleurodeles waltlgenome.</title>
        <authorList>
            <person name="Brown T."/>
            <person name="Elewa A."/>
            <person name="Iarovenko S."/>
            <person name="Subramanian E."/>
            <person name="Araus A.J."/>
            <person name="Petzold A."/>
            <person name="Susuki M."/>
            <person name="Suzuki K.-i.T."/>
            <person name="Hayashi T."/>
            <person name="Toyoda A."/>
            <person name="Oliveira C."/>
            <person name="Osipova E."/>
            <person name="Leigh N.D."/>
            <person name="Simon A."/>
            <person name="Yun M.H."/>
        </authorList>
    </citation>
    <scope>NUCLEOTIDE SEQUENCE</scope>
    <source>
        <strain evidence="1">20211129_DDA</strain>
        <tissue evidence="1">Liver</tissue>
    </source>
</reference>
<evidence type="ECO:0000313" key="2">
    <source>
        <dbReference type="Proteomes" id="UP001066276"/>
    </source>
</evidence>
<protein>
    <submittedName>
        <fullName evidence="1">Uncharacterized protein</fullName>
    </submittedName>
</protein>
<proteinExistence type="predicted"/>
<gene>
    <name evidence="1" type="ORF">NDU88_005577</name>
</gene>
<name>A0AAV7LN21_PLEWA</name>
<dbReference type="EMBL" id="JANPWB010000015">
    <property type="protein sequence ID" value="KAJ1092467.1"/>
    <property type="molecule type" value="Genomic_DNA"/>
</dbReference>
<dbReference type="Proteomes" id="UP001066276">
    <property type="component" value="Chromosome 11"/>
</dbReference>
<sequence length="68" mass="7819">MYRRLIAMHWKAPVAPGIGQWCAEQLRWAKAEAQTLQLLLDKGIPVKGLNTWNSFVIAIENKDDERMP</sequence>